<feature type="signal peptide" evidence="2">
    <location>
        <begin position="1"/>
        <end position="25"/>
    </location>
</feature>
<dbReference type="RefSeq" id="WP_141975527.1">
    <property type="nucleotide sequence ID" value="NZ_VFPP01000001.1"/>
</dbReference>
<comment type="caution">
    <text evidence="3">The sequence shown here is derived from an EMBL/GenBank/DDBJ whole genome shotgun (WGS) entry which is preliminary data.</text>
</comment>
<dbReference type="Proteomes" id="UP000316628">
    <property type="component" value="Unassembled WGS sequence"/>
</dbReference>
<evidence type="ECO:0000256" key="2">
    <source>
        <dbReference type="SAM" id="SignalP"/>
    </source>
</evidence>
<organism evidence="3 4">
    <name type="scientific">Saccharothrix saharensis</name>
    <dbReference type="NCBI Taxonomy" id="571190"/>
    <lineage>
        <taxon>Bacteria</taxon>
        <taxon>Bacillati</taxon>
        <taxon>Actinomycetota</taxon>
        <taxon>Actinomycetes</taxon>
        <taxon>Pseudonocardiales</taxon>
        <taxon>Pseudonocardiaceae</taxon>
        <taxon>Saccharothrix</taxon>
    </lineage>
</organism>
<keyword evidence="4" id="KW-1185">Reference proteome</keyword>
<dbReference type="OrthoDB" id="4244893at2"/>
<evidence type="ECO:0000313" key="3">
    <source>
        <dbReference type="EMBL" id="TQM78758.1"/>
    </source>
</evidence>
<evidence type="ECO:0000256" key="1">
    <source>
        <dbReference type="SAM" id="MobiDB-lite"/>
    </source>
</evidence>
<reference evidence="3 4" key="1">
    <citation type="submission" date="2019-06" db="EMBL/GenBank/DDBJ databases">
        <title>Sequencing the genomes of 1000 actinobacteria strains.</title>
        <authorList>
            <person name="Klenk H.-P."/>
        </authorList>
    </citation>
    <scope>NUCLEOTIDE SEQUENCE [LARGE SCALE GENOMIC DNA]</scope>
    <source>
        <strain evidence="3 4">DSM 45456</strain>
    </source>
</reference>
<sequence length="160" mass="17570">MRSRVLTTIAAVITLVAASASTAAAAEPRVAKALWNCVASVDDPHQSHTNAQRVNVHADFKSCTRSMPEFQIDLWLYQDGVEVARDEVSGLNKRKARVVANMAPQENVWFAYQAAAEFSISEGSEIFVLRLESRTRQVCIGDNCPPQPDPDSGRLAATRR</sequence>
<name>A0A543J7I5_9PSEU</name>
<accession>A0A543J7I5</accession>
<protein>
    <submittedName>
        <fullName evidence="3">Uncharacterized protein</fullName>
    </submittedName>
</protein>
<gene>
    <name evidence="3" type="ORF">FHX81_1036</name>
</gene>
<dbReference type="EMBL" id="VFPP01000001">
    <property type="protein sequence ID" value="TQM78758.1"/>
    <property type="molecule type" value="Genomic_DNA"/>
</dbReference>
<keyword evidence="2" id="KW-0732">Signal</keyword>
<feature type="chain" id="PRO_5021819929" evidence="2">
    <location>
        <begin position="26"/>
        <end position="160"/>
    </location>
</feature>
<evidence type="ECO:0000313" key="4">
    <source>
        <dbReference type="Proteomes" id="UP000316628"/>
    </source>
</evidence>
<proteinExistence type="predicted"/>
<feature type="region of interest" description="Disordered" evidence="1">
    <location>
        <begin position="141"/>
        <end position="160"/>
    </location>
</feature>
<dbReference type="AlphaFoldDB" id="A0A543J7I5"/>